<dbReference type="EMBL" id="JACAST010000024">
    <property type="protein sequence ID" value="NWK02319.1"/>
    <property type="molecule type" value="Genomic_DNA"/>
</dbReference>
<protein>
    <submittedName>
        <fullName evidence="9">Phosphomethylpyrimidine synthase ThiC</fullName>
    </submittedName>
</protein>
<reference evidence="9 10" key="1">
    <citation type="journal article" date="2019" name="Environ. Microbiol.">
        <title>Genomics insights into ecotype formation of ammonia-oxidizing archaea in the deep ocean.</title>
        <authorList>
            <person name="Wang Y."/>
            <person name="Huang J.M."/>
            <person name="Cui G.J."/>
            <person name="Nunoura T."/>
            <person name="Takaki Y."/>
            <person name="Li W.L."/>
            <person name="Li J."/>
            <person name="Gao Z.M."/>
            <person name="Takai K."/>
            <person name="Zhang A.Q."/>
            <person name="Stepanauskas R."/>
        </authorList>
    </citation>
    <scope>NUCLEOTIDE SEQUENCE [LARGE SCALE GENOMIC DNA]</scope>
    <source>
        <strain evidence="9 10">N8</strain>
    </source>
</reference>
<keyword evidence="6" id="KW-0408">Iron</keyword>
<organism evidence="9 10">
    <name type="scientific">Marine Group I thaumarchaeote</name>
    <dbReference type="NCBI Taxonomy" id="2511932"/>
    <lineage>
        <taxon>Archaea</taxon>
        <taxon>Nitrososphaerota</taxon>
        <taxon>Marine Group I</taxon>
    </lineage>
</organism>
<dbReference type="GO" id="GO:0046872">
    <property type="term" value="F:metal ion binding"/>
    <property type="evidence" value="ECO:0007669"/>
    <property type="project" value="UniProtKB-KW"/>
</dbReference>
<dbReference type="Pfam" id="PF01964">
    <property type="entry name" value="ThiC_Rad_SAM"/>
    <property type="match status" value="1"/>
</dbReference>
<keyword evidence="5" id="KW-0862">Zinc</keyword>
<feature type="non-terminal residue" evidence="9">
    <location>
        <position position="213"/>
    </location>
</feature>
<evidence type="ECO:0000313" key="10">
    <source>
        <dbReference type="Proteomes" id="UP000529843"/>
    </source>
</evidence>
<evidence type="ECO:0000256" key="2">
    <source>
        <dbReference type="ARBA" id="ARBA00022485"/>
    </source>
</evidence>
<comment type="cofactor">
    <cofactor evidence="1">
        <name>[4Fe-4S] cluster</name>
        <dbReference type="ChEBI" id="CHEBI:49883"/>
    </cofactor>
</comment>
<evidence type="ECO:0000256" key="5">
    <source>
        <dbReference type="ARBA" id="ARBA00022833"/>
    </source>
</evidence>
<accession>A0A7K4NM63</accession>
<name>A0A7K4NM63_9ARCH</name>
<keyword evidence="8" id="KW-0456">Lyase</keyword>
<dbReference type="PANTHER" id="PTHR30557:SF1">
    <property type="entry name" value="PHOSPHOMETHYLPYRIMIDINE SYNTHASE, CHLOROPLASTIC"/>
    <property type="match status" value="1"/>
</dbReference>
<dbReference type="Proteomes" id="UP000529843">
    <property type="component" value="Unassembled WGS sequence"/>
</dbReference>
<proteinExistence type="predicted"/>
<dbReference type="PANTHER" id="PTHR30557">
    <property type="entry name" value="THIAMINE BIOSYNTHESIS PROTEIN THIC"/>
    <property type="match status" value="1"/>
</dbReference>
<evidence type="ECO:0000256" key="7">
    <source>
        <dbReference type="ARBA" id="ARBA00023014"/>
    </source>
</evidence>
<keyword evidence="3" id="KW-0949">S-adenosyl-L-methionine</keyword>
<evidence type="ECO:0000256" key="8">
    <source>
        <dbReference type="ARBA" id="ARBA00023239"/>
    </source>
</evidence>
<sequence length="213" mass="23663">MATQMSSARRGIATDEMKQVAKDEDVTLDWLLPKIAIGSIIIPSNNVRPQKIHNVGIGKGMKTKVNVNIGTSTLNVNVEEEVEKAKVAVKYHADTIMDLSDGGDVGSIRRTLLDAAPITFGTVPIYEAYNFGVEKHKNPLDITEDDYLRAFENNIKDGVDYTTIHSGITKEIAKRILKVQRYAGVVSKGGTITAAWMLKYDKENPYITHYDYM</sequence>
<dbReference type="Gene3D" id="3.20.20.540">
    <property type="entry name" value="Radical SAM ThiC family, central domain"/>
    <property type="match status" value="1"/>
</dbReference>
<keyword evidence="2" id="KW-0004">4Fe-4S</keyword>
<gene>
    <name evidence="9" type="ORF">HX804_03320</name>
</gene>
<dbReference type="GO" id="GO:0016829">
    <property type="term" value="F:lyase activity"/>
    <property type="evidence" value="ECO:0007669"/>
    <property type="project" value="UniProtKB-KW"/>
</dbReference>
<evidence type="ECO:0000256" key="4">
    <source>
        <dbReference type="ARBA" id="ARBA00022723"/>
    </source>
</evidence>
<evidence type="ECO:0000256" key="6">
    <source>
        <dbReference type="ARBA" id="ARBA00023004"/>
    </source>
</evidence>
<keyword evidence="4" id="KW-0479">Metal-binding</keyword>
<keyword evidence="7" id="KW-0411">Iron-sulfur</keyword>
<dbReference type="GO" id="GO:0051539">
    <property type="term" value="F:4 iron, 4 sulfur cluster binding"/>
    <property type="evidence" value="ECO:0007669"/>
    <property type="project" value="UniProtKB-KW"/>
</dbReference>
<evidence type="ECO:0000256" key="3">
    <source>
        <dbReference type="ARBA" id="ARBA00022691"/>
    </source>
</evidence>
<dbReference type="InterPro" id="IPR038521">
    <property type="entry name" value="ThiC/Bza_core_dom"/>
</dbReference>
<comment type="caution">
    <text evidence="9">The sequence shown here is derived from an EMBL/GenBank/DDBJ whole genome shotgun (WGS) entry which is preliminary data.</text>
</comment>
<evidence type="ECO:0000256" key="1">
    <source>
        <dbReference type="ARBA" id="ARBA00001966"/>
    </source>
</evidence>
<dbReference type="AlphaFoldDB" id="A0A7K4NM63"/>
<dbReference type="InterPro" id="IPR002817">
    <property type="entry name" value="ThiC/BzaA/B"/>
</dbReference>
<evidence type="ECO:0000313" key="9">
    <source>
        <dbReference type="EMBL" id="NWK02319.1"/>
    </source>
</evidence>
<dbReference type="GO" id="GO:0009228">
    <property type="term" value="P:thiamine biosynthetic process"/>
    <property type="evidence" value="ECO:0007669"/>
    <property type="project" value="InterPro"/>
</dbReference>